<accession>A0A380FI40</accession>
<sequence length="65" mass="7780">MVKESDNILIDIKQIGDAQFTIPIENIESLVMQEFDRVFLIKDDVAYRVKFNDEYEFNYITIIFK</sequence>
<dbReference type="EMBL" id="UHDK01000001">
    <property type="protein sequence ID" value="SUM33877.1"/>
    <property type="molecule type" value="Genomic_DNA"/>
</dbReference>
<organism evidence="1 2">
    <name type="scientific">Staphylococcus gallinarum</name>
    <dbReference type="NCBI Taxonomy" id="1293"/>
    <lineage>
        <taxon>Bacteria</taxon>
        <taxon>Bacillati</taxon>
        <taxon>Bacillota</taxon>
        <taxon>Bacilli</taxon>
        <taxon>Bacillales</taxon>
        <taxon>Staphylococcaceae</taxon>
        <taxon>Staphylococcus</taxon>
    </lineage>
</organism>
<name>A0A380FI40_STAGA</name>
<dbReference type="AlphaFoldDB" id="A0A380FI40"/>
<proteinExistence type="predicted"/>
<gene>
    <name evidence="1" type="ORF">NCTC12195_03354</name>
</gene>
<reference evidence="1 2" key="1">
    <citation type="submission" date="2018-06" db="EMBL/GenBank/DDBJ databases">
        <authorList>
            <consortium name="Pathogen Informatics"/>
            <person name="Doyle S."/>
        </authorList>
    </citation>
    <scope>NUCLEOTIDE SEQUENCE [LARGE SCALE GENOMIC DNA]</scope>
    <source>
        <strain evidence="1 2">NCTC12195</strain>
    </source>
</reference>
<evidence type="ECO:0000313" key="2">
    <source>
        <dbReference type="Proteomes" id="UP000255277"/>
    </source>
</evidence>
<dbReference type="Proteomes" id="UP000255277">
    <property type="component" value="Unassembled WGS sequence"/>
</dbReference>
<evidence type="ECO:0000313" key="1">
    <source>
        <dbReference type="EMBL" id="SUM33877.1"/>
    </source>
</evidence>
<protein>
    <submittedName>
        <fullName evidence="1">Uncharacterized protein</fullName>
    </submittedName>
</protein>